<evidence type="ECO:0000313" key="7">
    <source>
        <dbReference type="EMBL" id="CAA9407270.1"/>
    </source>
</evidence>
<proteinExistence type="predicted"/>
<keyword evidence="4 5" id="KW-0472">Membrane</keyword>
<feature type="transmembrane region" description="Helical" evidence="5">
    <location>
        <begin position="105"/>
        <end position="130"/>
    </location>
</feature>
<feature type="transmembrane region" description="Helical" evidence="5">
    <location>
        <begin position="32"/>
        <end position="53"/>
    </location>
</feature>
<evidence type="ECO:0000259" key="6">
    <source>
        <dbReference type="Pfam" id="PF06803"/>
    </source>
</evidence>
<feature type="transmembrane region" description="Helical" evidence="5">
    <location>
        <begin position="65"/>
        <end position="84"/>
    </location>
</feature>
<evidence type="ECO:0000256" key="5">
    <source>
        <dbReference type="SAM" id="Phobius"/>
    </source>
</evidence>
<evidence type="ECO:0000256" key="2">
    <source>
        <dbReference type="ARBA" id="ARBA00022692"/>
    </source>
</evidence>
<dbReference type="InterPro" id="IPR010652">
    <property type="entry name" value="DUF1232"/>
</dbReference>
<feature type="domain" description="DUF1232" evidence="6">
    <location>
        <begin position="34"/>
        <end position="70"/>
    </location>
</feature>
<dbReference type="EMBL" id="CADCUT010000105">
    <property type="protein sequence ID" value="CAA9407270.1"/>
    <property type="molecule type" value="Genomic_DNA"/>
</dbReference>
<dbReference type="Pfam" id="PF06803">
    <property type="entry name" value="DUF1232"/>
    <property type="match status" value="1"/>
</dbReference>
<reference evidence="7" key="1">
    <citation type="submission" date="2020-02" db="EMBL/GenBank/DDBJ databases">
        <authorList>
            <person name="Meier V. D."/>
        </authorList>
    </citation>
    <scope>NUCLEOTIDE SEQUENCE</scope>
    <source>
        <strain evidence="7">AVDCRST_MAG03</strain>
    </source>
</reference>
<keyword evidence="3 5" id="KW-1133">Transmembrane helix</keyword>
<dbReference type="AlphaFoldDB" id="A0A6J4P629"/>
<name>A0A6J4P629_9ACTN</name>
<gene>
    <name evidence="7" type="ORF">AVDCRST_MAG03-1607</name>
</gene>
<protein>
    <recommendedName>
        <fullName evidence="6">DUF1232 domain-containing protein</fullName>
    </recommendedName>
</protein>
<comment type="subcellular location">
    <subcellularLocation>
        <location evidence="1">Endomembrane system</location>
        <topology evidence="1">Multi-pass membrane protein</topology>
    </subcellularLocation>
</comment>
<keyword evidence="2 5" id="KW-0812">Transmembrane</keyword>
<evidence type="ECO:0000256" key="1">
    <source>
        <dbReference type="ARBA" id="ARBA00004127"/>
    </source>
</evidence>
<evidence type="ECO:0000256" key="4">
    <source>
        <dbReference type="ARBA" id="ARBA00023136"/>
    </source>
</evidence>
<organism evidence="7">
    <name type="scientific">uncultured Rubrobacteraceae bacterium</name>
    <dbReference type="NCBI Taxonomy" id="349277"/>
    <lineage>
        <taxon>Bacteria</taxon>
        <taxon>Bacillati</taxon>
        <taxon>Actinomycetota</taxon>
        <taxon>Rubrobacteria</taxon>
        <taxon>Rubrobacterales</taxon>
        <taxon>Rubrobacteraceae</taxon>
        <taxon>environmental samples</taxon>
    </lineage>
</organism>
<evidence type="ECO:0000256" key="3">
    <source>
        <dbReference type="ARBA" id="ARBA00022989"/>
    </source>
</evidence>
<accession>A0A6J4P629</accession>
<dbReference type="GO" id="GO:0012505">
    <property type="term" value="C:endomembrane system"/>
    <property type="evidence" value="ECO:0007669"/>
    <property type="project" value="UniProtKB-SubCell"/>
</dbReference>
<sequence length="131" mass="14244">MGRFGRLKAWAGRLKTELRALYLAYRDPRVPWYARGLAIIVVAYAFSPIDLIPDPIPVLGYLDDLILVPLGIALAVRMIPPEVLAECRAKARNTETRAGPKGTAAAVVIVVVWLVLAALAVYLTAGAFGFR</sequence>